<organism evidence="1 2">
    <name type="scientific">Kibdelosporangium banguiense</name>
    <dbReference type="NCBI Taxonomy" id="1365924"/>
    <lineage>
        <taxon>Bacteria</taxon>
        <taxon>Bacillati</taxon>
        <taxon>Actinomycetota</taxon>
        <taxon>Actinomycetes</taxon>
        <taxon>Pseudonocardiales</taxon>
        <taxon>Pseudonocardiaceae</taxon>
        <taxon>Kibdelosporangium</taxon>
    </lineage>
</organism>
<accession>A0ABS4TSL8</accession>
<reference evidence="1 2" key="1">
    <citation type="submission" date="2021-03" db="EMBL/GenBank/DDBJ databases">
        <title>Sequencing the genomes of 1000 actinobacteria strains.</title>
        <authorList>
            <person name="Klenk H.-P."/>
        </authorList>
    </citation>
    <scope>NUCLEOTIDE SEQUENCE [LARGE SCALE GENOMIC DNA]</scope>
    <source>
        <strain evidence="1 2">DSM 46670</strain>
    </source>
</reference>
<sequence>MTRHIVHHPKVTAPSRPVRTSVPEFDWPGACTCRAFSGGRAVHNYGQPGCRHAETEKS</sequence>
<protein>
    <recommendedName>
        <fullName evidence="3">SWIM-type domain-containing protein</fullName>
    </recommendedName>
</protein>
<dbReference type="RefSeq" id="WP_209644344.1">
    <property type="nucleotide sequence ID" value="NZ_JAGINW010000001.1"/>
</dbReference>
<evidence type="ECO:0000313" key="1">
    <source>
        <dbReference type="EMBL" id="MBP2327388.1"/>
    </source>
</evidence>
<dbReference type="Proteomes" id="UP001519332">
    <property type="component" value="Unassembled WGS sequence"/>
</dbReference>
<evidence type="ECO:0008006" key="3">
    <source>
        <dbReference type="Google" id="ProtNLM"/>
    </source>
</evidence>
<dbReference type="EMBL" id="JAGINW010000001">
    <property type="protein sequence ID" value="MBP2327388.1"/>
    <property type="molecule type" value="Genomic_DNA"/>
</dbReference>
<proteinExistence type="predicted"/>
<evidence type="ECO:0000313" key="2">
    <source>
        <dbReference type="Proteomes" id="UP001519332"/>
    </source>
</evidence>
<comment type="caution">
    <text evidence="1">The sequence shown here is derived from an EMBL/GenBank/DDBJ whole genome shotgun (WGS) entry which is preliminary data.</text>
</comment>
<gene>
    <name evidence="1" type="ORF">JOF56_007773</name>
</gene>
<name>A0ABS4TSL8_9PSEU</name>
<keyword evidence="2" id="KW-1185">Reference proteome</keyword>